<protein>
    <submittedName>
        <fullName evidence="1">Uncharacterized protein</fullName>
    </submittedName>
</protein>
<reference evidence="2" key="1">
    <citation type="journal article" date="2019" name="Int. J. Syst. Evol. Microbiol.">
        <title>The Global Catalogue of Microorganisms (GCM) 10K type strain sequencing project: providing services to taxonomists for standard genome sequencing and annotation.</title>
        <authorList>
            <consortium name="The Broad Institute Genomics Platform"/>
            <consortium name="The Broad Institute Genome Sequencing Center for Infectious Disease"/>
            <person name="Wu L."/>
            <person name="Ma J."/>
        </authorList>
    </citation>
    <scope>NUCLEOTIDE SEQUENCE [LARGE SCALE GENOMIC DNA]</scope>
    <source>
        <strain evidence="2">JCM 4087</strain>
    </source>
</reference>
<keyword evidence="2" id="KW-1185">Reference proteome</keyword>
<dbReference type="EMBL" id="JBHSPH010000008">
    <property type="protein sequence ID" value="MFC5864119.1"/>
    <property type="molecule type" value="Genomic_DNA"/>
</dbReference>
<proteinExistence type="predicted"/>
<dbReference type="Gene3D" id="3.30.530.20">
    <property type="match status" value="1"/>
</dbReference>
<name>A0ABW1EJL0_9BACT</name>
<evidence type="ECO:0000313" key="1">
    <source>
        <dbReference type="EMBL" id="MFC5864119.1"/>
    </source>
</evidence>
<sequence>MSDFITARHANLASLASVATGAILLTVASPLLAGPGPIANTAFDEYAQQVEGRLVIEHRAATTFLVVNTGDEEARLRHGEMVVERLTPSKEIPDAMLNDWRGTAFVSGATVADFERVMRDLDAYTKTFAPEVLRSQMLSASGDGMRTRMRVRQHHVITVVMDTDYDVRFGRLDSRHGDCASTSTRIAEIDSPGTAKERELSSGEEHGFLWRLNSYWSYEERDGGLYMQIEAISLTRAVPHGLGWVVGPYVDSIPRESLEFTLQAMRTALSRPHGKV</sequence>
<organism evidence="1 2">
    <name type="scientific">Acidicapsa dinghuensis</name>
    <dbReference type="NCBI Taxonomy" id="2218256"/>
    <lineage>
        <taxon>Bacteria</taxon>
        <taxon>Pseudomonadati</taxon>
        <taxon>Acidobacteriota</taxon>
        <taxon>Terriglobia</taxon>
        <taxon>Terriglobales</taxon>
        <taxon>Acidobacteriaceae</taxon>
        <taxon>Acidicapsa</taxon>
    </lineage>
</organism>
<comment type="caution">
    <text evidence="1">The sequence shown here is derived from an EMBL/GenBank/DDBJ whole genome shotgun (WGS) entry which is preliminary data.</text>
</comment>
<evidence type="ECO:0000313" key="2">
    <source>
        <dbReference type="Proteomes" id="UP001596091"/>
    </source>
</evidence>
<gene>
    <name evidence="1" type="ORF">ACFPT7_17565</name>
</gene>
<dbReference type="Proteomes" id="UP001596091">
    <property type="component" value="Unassembled WGS sequence"/>
</dbReference>
<dbReference type="RefSeq" id="WP_263340823.1">
    <property type="nucleotide sequence ID" value="NZ_JAGSYH010000006.1"/>
</dbReference>
<dbReference type="InterPro" id="IPR023393">
    <property type="entry name" value="START-like_dom_sf"/>
</dbReference>
<accession>A0ABW1EJL0</accession>